<evidence type="ECO:0000256" key="3">
    <source>
        <dbReference type="ARBA" id="ARBA00023015"/>
    </source>
</evidence>
<evidence type="ECO:0000313" key="8">
    <source>
        <dbReference type="Proteomes" id="UP001156882"/>
    </source>
</evidence>
<evidence type="ECO:0000256" key="1">
    <source>
        <dbReference type="ARBA" id="ARBA00005384"/>
    </source>
</evidence>
<dbReference type="InterPro" id="IPR000524">
    <property type="entry name" value="Tscrpt_reg_HTH_GntR"/>
</dbReference>
<dbReference type="PANTHER" id="PTHR46577">
    <property type="entry name" value="HTH-TYPE TRANSCRIPTIONAL REGULATORY PROTEIN GABR"/>
    <property type="match status" value="1"/>
</dbReference>
<name>A0ABQ6CV73_9HYPH</name>
<dbReference type="CDD" id="cd07377">
    <property type="entry name" value="WHTH_GntR"/>
    <property type="match status" value="1"/>
</dbReference>
<sequence>MRELYAAIRKLIENGQAPPGTKLPTTRDLAKRLGLSRAAAVAAFEMLVADGFAEARVGAGTFVAAQVPVVRTATAASVPPVPPAQPLPCELGVATIDTKTMAVFRRLLSRSLARPGAEHFHYSDARGGQALREAIAAYLTTARGVRCDAGQIVVTTGTMHGMNLVLRAVSSPGDTAWMEDPCYTMAKAVLESVGVRIAGIPVDEEGLDPQLGEALAPQARLAYVTPSHQFPLGVPMTMRRRLALLDWARRRQTWIIEDDYDSEYRFAGPPLTALQGMDGAERVVYLGTFSKVLFPGIRIGYAVIPRSLLARVLEFRAHIDRQPPTLAHAAVAEFLDGGHFAAHLRRARRRIEAARDALVSALTMHAGGALSVSAPEQGLHLVARLGGNRDDSAIVRELLVAGVGARALSPMYLALPPQQGLVLGFSGFGEADLTAAAIRICEVLR</sequence>
<dbReference type="InterPro" id="IPR015421">
    <property type="entry name" value="PyrdxlP-dep_Trfase_major"/>
</dbReference>
<dbReference type="InterPro" id="IPR036388">
    <property type="entry name" value="WH-like_DNA-bd_sf"/>
</dbReference>
<evidence type="ECO:0000313" key="7">
    <source>
        <dbReference type="EMBL" id="GLS24236.1"/>
    </source>
</evidence>
<keyword evidence="8" id="KW-1185">Reference proteome</keyword>
<dbReference type="SUPFAM" id="SSF46785">
    <property type="entry name" value="Winged helix' DNA-binding domain"/>
    <property type="match status" value="1"/>
</dbReference>
<dbReference type="SUPFAM" id="SSF53383">
    <property type="entry name" value="PLP-dependent transferases"/>
    <property type="match status" value="1"/>
</dbReference>
<evidence type="ECO:0000256" key="2">
    <source>
        <dbReference type="ARBA" id="ARBA00022898"/>
    </source>
</evidence>
<organism evidence="7 8">
    <name type="scientific">Labrys miyagiensis</name>
    <dbReference type="NCBI Taxonomy" id="346912"/>
    <lineage>
        <taxon>Bacteria</taxon>
        <taxon>Pseudomonadati</taxon>
        <taxon>Pseudomonadota</taxon>
        <taxon>Alphaproteobacteria</taxon>
        <taxon>Hyphomicrobiales</taxon>
        <taxon>Xanthobacteraceae</taxon>
        <taxon>Labrys</taxon>
    </lineage>
</organism>
<dbReference type="InterPro" id="IPR036390">
    <property type="entry name" value="WH_DNA-bd_sf"/>
</dbReference>
<dbReference type="PROSITE" id="PS50949">
    <property type="entry name" value="HTH_GNTR"/>
    <property type="match status" value="1"/>
</dbReference>
<dbReference type="Gene3D" id="3.40.640.10">
    <property type="entry name" value="Type I PLP-dependent aspartate aminotransferase-like (Major domain)"/>
    <property type="match status" value="1"/>
</dbReference>
<evidence type="ECO:0000256" key="5">
    <source>
        <dbReference type="ARBA" id="ARBA00023163"/>
    </source>
</evidence>
<evidence type="ECO:0000256" key="4">
    <source>
        <dbReference type="ARBA" id="ARBA00023125"/>
    </source>
</evidence>
<keyword evidence="2" id="KW-0663">Pyridoxal phosphate</keyword>
<dbReference type="Gene3D" id="1.10.10.10">
    <property type="entry name" value="Winged helix-like DNA-binding domain superfamily/Winged helix DNA-binding domain"/>
    <property type="match status" value="1"/>
</dbReference>
<reference evidence="8" key="1">
    <citation type="journal article" date="2019" name="Int. J. Syst. Evol. Microbiol.">
        <title>The Global Catalogue of Microorganisms (GCM) 10K type strain sequencing project: providing services to taxonomists for standard genome sequencing and annotation.</title>
        <authorList>
            <consortium name="The Broad Institute Genomics Platform"/>
            <consortium name="The Broad Institute Genome Sequencing Center for Infectious Disease"/>
            <person name="Wu L."/>
            <person name="Ma J."/>
        </authorList>
    </citation>
    <scope>NUCLEOTIDE SEQUENCE [LARGE SCALE GENOMIC DNA]</scope>
    <source>
        <strain evidence="8">NBRC 101365</strain>
    </source>
</reference>
<keyword evidence="3" id="KW-0805">Transcription regulation</keyword>
<accession>A0ABQ6CV73</accession>
<dbReference type="InterPro" id="IPR051446">
    <property type="entry name" value="HTH_trans_reg/aminotransferase"/>
</dbReference>
<protein>
    <submittedName>
        <fullName evidence="7">GntR family transcriptional regulator</fullName>
    </submittedName>
</protein>
<dbReference type="EMBL" id="BSPC01000096">
    <property type="protein sequence ID" value="GLS24236.1"/>
    <property type="molecule type" value="Genomic_DNA"/>
</dbReference>
<dbReference type="Proteomes" id="UP001156882">
    <property type="component" value="Unassembled WGS sequence"/>
</dbReference>
<proteinExistence type="inferred from homology"/>
<comment type="similarity">
    <text evidence="1">In the C-terminal section; belongs to the class-I pyridoxal-phosphate-dependent aminotransferase family.</text>
</comment>
<feature type="domain" description="HTH gntR-type" evidence="6">
    <location>
        <begin position="1"/>
        <end position="66"/>
    </location>
</feature>
<dbReference type="SMART" id="SM00345">
    <property type="entry name" value="HTH_GNTR"/>
    <property type="match status" value="1"/>
</dbReference>
<gene>
    <name evidence="7" type="ORF">GCM10007874_72570</name>
</gene>
<comment type="caution">
    <text evidence="7">The sequence shown here is derived from an EMBL/GenBank/DDBJ whole genome shotgun (WGS) entry which is preliminary data.</text>
</comment>
<keyword evidence="5" id="KW-0804">Transcription</keyword>
<dbReference type="Pfam" id="PF00155">
    <property type="entry name" value="Aminotran_1_2"/>
    <property type="match status" value="1"/>
</dbReference>
<dbReference type="InterPro" id="IPR015424">
    <property type="entry name" value="PyrdxlP-dep_Trfase"/>
</dbReference>
<dbReference type="InterPro" id="IPR004839">
    <property type="entry name" value="Aminotransferase_I/II_large"/>
</dbReference>
<dbReference type="PANTHER" id="PTHR46577:SF1">
    <property type="entry name" value="HTH-TYPE TRANSCRIPTIONAL REGULATORY PROTEIN GABR"/>
    <property type="match status" value="1"/>
</dbReference>
<dbReference type="RefSeq" id="WP_284317151.1">
    <property type="nucleotide sequence ID" value="NZ_BSPC01000096.1"/>
</dbReference>
<dbReference type="Pfam" id="PF00392">
    <property type="entry name" value="GntR"/>
    <property type="match status" value="1"/>
</dbReference>
<keyword evidence="4" id="KW-0238">DNA-binding</keyword>
<evidence type="ECO:0000259" key="6">
    <source>
        <dbReference type="PROSITE" id="PS50949"/>
    </source>
</evidence>
<dbReference type="CDD" id="cd00609">
    <property type="entry name" value="AAT_like"/>
    <property type="match status" value="1"/>
</dbReference>